<evidence type="ECO:0000256" key="4">
    <source>
        <dbReference type="ARBA" id="ARBA00023136"/>
    </source>
</evidence>
<dbReference type="EMBL" id="KN847336">
    <property type="protein sequence ID" value="KIW42793.1"/>
    <property type="molecule type" value="Genomic_DNA"/>
</dbReference>
<dbReference type="InterPro" id="IPR008253">
    <property type="entry name" value="Marvel"/>
</dbReference>
<evidence type="ECO:0000259" key="6">
    <source>
        <dbReference type="Pfam" id="PF01284"/>
    </source>
</evidence>
<accession>A0A0D2DIF1</accession>
<comment type="subcellular location">
    <subcellularLocation>
        <location evidence="1">Membrane</location>
        <topology evidence="1">Multi-pass membrane protein</topology>
    </subcellularLocation>
</comment>
<evidence type="ECO:0000256" key="5">
    <source>
        <dbReference type="SAM" id="Phobius"/>
    </source>
</evidence>
<organism evidence="7 8">
    <name type="scientific">Exophiala oligosperma</name>
    <dbReference type="NCBI Taxonomy" id="215243"/>
    <lineage>
        <taxon>Eukaryota</taxon>
        <taxon>Fungi</taxon>
        <taxon>Dikarya</taxon>
        <taxon>Ascomycota</taxon>
        <taxon>Pezizomycotina</taxon>
        <taxon>Eurotiomycetes</taxon>
        <taxon>Chaetothyriomycetidae</taxon>
        <taxon>Chaetothyriales</taxon>
        <taxon>Herpotrichiellaceae</taxon>
        <taxon>Exophiala</taxon>
    </lineage>
</organism>
<dbReference type="OrthoDB" id="2117453at2759"/>
<dbReference type="PANTHER" id="PTHR37451">
    <property type="entry name" value="MARVEL DOMAIN"/>
    <property type="match status" value="1"/>
</dbReference>
<evidence type="ECO:0000256" key="1">
    <source>
        <dbReference type="ARBA" id="ARBA00004141"/>
    </source>
</evidence>
<keyword evidence="3 5" id="KW-1133">Transmembrane helix</keyword>
<reference evidence="7 8" key="1">
    <citation type="submission" date="2015-01" db="EMBL/GenBank/DDBJ databases">
        <title>The Genome Sequence of Exophiala oligosperma CBS72588.</title>
        <authorList>
            <consortium name="The Broad Institute Genomics Platform"/>
            <person name="Cuomo C."/>
            <person name="de Hoog S."/>
            <person name="Gorbushina A."/>
            <person name="Stielow B."/>
            <person name="Teixiera M."/>
            <person name="Abouelleil A."/>
            <person name="Chapman S.B."/>
            <person name="Priest M."/>
            <person name="Young S.K."/>
            <person name="Wortman J."/>
            <person name="Nusbaum C."/>
            <person name="Birren B."/>
        </authorList>
    </citation>
    <scope>NUCLEOTIDE SEQUENCE [LARGE SCALE GENOMIC DNA]</scope>
    <source>
        <strain evidence="7 8">CBS 72588</strain>
    </source>
</reference>
<dbReference type="HOGENOM" id="CLU_109915_1_0_1"/>
<evidence type="ECO:0000313" key="8">
    <source>
        <dbReference type="Proteomes" id="UP000053342"/>
    </source>
</evidence>
<evidence type="ECO:0000256" key="3">
    <source>
        <dbReference type="ARBA" id="ARBA00022989"/>
    </source>
</evidence>
<sequence length="169" mass="18406">MKMRLDPMLVVRGLQGVLAFIAMAVGATVANVLNSHSPEIHVPGTVIFYIFTAVFTLLITVPYTIIAPRYFPTLAHPYAMLAAEAITSVFWLSGFAAMADFLRRSTVCDVGACASTRGSVVVGVFEFLLFAVTAFFAFSHVFLGDRFAGKKTNNKQLEESRSWSGAEQV</sequence>
<feature type="transmembrane region" description="Helical" evidence="5">
    <location>
        <begin position="46"/>
        <end position="66"/>
    </location>
</feature>
<keyword evidence="4 5" id="KW-0472">Membrane</keyword>
<name>A0A0D2DIF1_9EURO</name>
<dbReference type="VEuPathDB" id="FungiDB:PV06_06306"/>
<dbReference type="Proteomes" id="UP000053342">
    <property type="component" value="Unassembled WGS sequence"/>
</dbReference>
<evidence type="ECO:0000256" key="2">
    <source>
        <dbReference type="ARBA" id="ARBA00022692"/>
    </source>
</evidence>
<keyword evidence="2 5" id="KW-0812">Transmembrane</keyword>
<feature type="transmembrane region" description="Helical" evidence="5">
    <location>
        <begin position="78"/>
        <end position="99"/>
    </location>
</feature>
<feature type="domain" description="MARVEL" evidence="6">
    <location>
        <begin position="7"/>
        <end position="136"/>
    </location>
</feature>
<proteinExistence type="predicted"/>
<dbReference type="RefSeq" id="XP_016263009.1">
    <property type="nucleotide sequence ID" value="XM_016407405.1"/>
</dbReference>
<gene>
    <name evidence="7" type="ORF">PV06_06306</name>
</gene>
<feature type="transmembrane region" description="Helical" evidence="5">
    <location>
        <begin position="119"/>
        <end position="143"/>
    </location>
</feature>
<dbReference type="GeneID" id="27358380"/>
<dbReference type="STRING" id="215243.A0A0D2DIF1"/>
<protein>
    <recommendedName>
        <fullName evidence="6">MARVEL domain-containing protein</fullName>
    </recommendedName>
</protein>
<dbReference type="Pfam" id="PF01284">
    <property type="entry name" value="MARVEL"/>
    <property type="match status" value="1"/>
</dbReference>
<evidence type="ECO:0000313" key="7">
    <source>
        <dbReference type="EMBL" id="KIW42793.1"/>
    </source>
</evidence>
<keyword evidence="8" id="KW-1185">Reference proteome</keyword>
<dbReference type="AlphaFoldDB" id="A0A0D2DIF1"/>
<dbReference type="PANTHER" id="PTHR37451:SF1">
    <property type="entry name" value="MARVEL DOMAIN-CONTAINING PROTEIN"/>
    <property type="match status" value="1"/>
</dbReference>
<dbReference type="GO" id="GO:0016020">
    <property type="term" value="C:membrane"/>
    <property type="evidence" value="ECO:0007669"/>
    <property type="project" value="UniProtKB-SubCell"/>
</dbReference>